<comment type="caution">
    <text evidence="3">The sequence shown here is derived from an EMBL/GenBank/DDBJ whole genome shotgun (WGS) entry which is preliminary data.</text>
</comment>
<keyword evidence="2" id="KW-1133">Transmembrane helix</keyword>
<evidence type="ECO:0000256" key="1">
    <source>
        <dbReference type="SAM" id="MobiDB-lite"/>
    </source>
</evidence>
<name>A0ABP8FBW8_9BACT</name>
<feature type="transmembrane region" description="Helical" evidence="2">
    <location>
        <begin position="9"/>
        <end position="33"/>
    </location>
</feature>
<proteinExistence type="predicted"/>
<keyword evidence="4" id="KW-1185">Reference proteome</keyword>
<feature type="transmembrane region" description="Helical" evidence="2">
    <location>
        <begin position="45"/>
        <end position="62"/>
    </location>
</feature>
<feature type="region of interest" description="Disordered" evidence="1">
    <location>
        <begin position="67"/>
        <end position="110"/>
    </location>
</feature>
<keyword evidence="2" id="KW-0472">Membrane</keyword>
<reference evidence="4" key="1">
    <citation type="journal article" date="2019" name="Int. J. Syst. Evol. Microbiol.">
        <title>The Global Catalogue of Microorganisms (GCM) 10K type strain sequencing project: providing services to taxonomists for standard genome sequencing and annotation.</title>
        <authorList>
            <consortium name="The Broad Institute Genomics Platform"/>
            <consortium name="The Broad Institute Genome Sequencing Center for Infectious Disease"/>
            <person name="Wu L."/>
            <person name="Ma J."/>
        </authorList>
    </citation>
    <scope>NUCLEOTIDE SEQUENCE [LARGE SCALE GENOMIC DNA]</scope>
    <source>
        <strain evidence="4">JCM 17664</strain>
    </source>
</reference>
<evidence type="ECO:0000256" key="2">
    <source>
        <dbReference type="SAM" id="Phobius"/>
    </source>
</evidence>
<organism evidence="3 4">
    <name type="scientific">Compostibacter hankyongensis</name>
    <dbReference type="NCBI Taxonomy" id="1007089"/>
    <lineage>
        <taxon>Bacteria</taxon>
        <taxon>Pseudomonadati</taxon>
        <taxon>Bacteroidota</taxon>
        <taxon>Chitinophagia</taxon>
        <taxon>Chitinophagales</taxon>
        <taxon>Chitinophagaceae</taxon>
        <taxon>Compostibacter</taxon>
    </lineage>
</organism>
<dbReference type="EMBL" id="BAABFN010000001">
    <property type="protein sequence ID" value="GAA4299964.1"/>
    <property type="molecule type" value="Genomic_DNA"/>
</dbReference>
<dbReference type="Proteomes" id="UP001501207">
    <property type="component" value="Unassembled WGS sequence"/>
</dbReference>
<accession>A0ABP8FBW8</accession>
<dbReference type="RefSeq" id="WP_344973508.1">
    <property type="nucleotide sequence ID" value="NZ_BAABFN010000001.1"/>
</dbReference>
<protein>
    <submittedName>
        <fullName evidence="3">Uncharacterized protein</fullName>
    </submittedName>
</protein>
<sequence length="110" mass="12481">MAPKRKRFFVVPLFVIAALLLLGAVVMLLWNAVLPQLFNVPRIGYGRALGLLVLCRILFGSFRPGSRGGFRRGGPPWKNKFMNLSPEERERFKQEWRQRRSSRGAGPGPC</sequence>
<gene>
    <name evidence="3" type="ORF">GCM10023143_00590</name>
</gene>
<keyword evidence="2" id="KW-0812">Transmembrane</keyword>
<evidence type="ECO:0000313" key="4">
    <source>
        <dbReference type="Proteomes" id="UP001501207"/>
    </source>
</evidence>
<evidence type="ECO:0000313" key="3">
    <source>
        <dbReference type="EMBL" id="GAA4299964.1"/>
    </source>
</evidence>
<feature type="compositionally biased region" description="Basic and acidic residues" evidence="1">
    <location>
        <begin position="86"/>
        <end position="98"/>
    </location>
</feature>